<dbReference type="Pfam" id="PF13445">
    <property type="entry name" value="zf-RING_UBOX"/>
    <property type="match status" value="1"/>
</dbReference>
<name>A0A8H5CSS5_9AGAR</name>
<keyword evidence="3" id="KW-0862">Zinc</keyword>
<keyword evidence="1" id="KW-0479">Metal-binding</keyword>
<reference evidence="6 7" key="1">
    <citation type="journal article" date="2020" name="ISME J.">
        <title>Uncovering the hidden diversity of litter-decomposition mechanisms in mushroom-forming fungi.</title>
        <authorList>
            <person name="Floudas D."/>
            <person name="Bentzer J."/>
            <person name="Ahren D."/>
            <person name="Johansson T."/>
            <person name="Persson P."/>
            <person name="Tunlid A."/>
        </authorList>
    </citation>
    <scope>NUCLEOTIDE SEQUENCE [LARGE SCALE GENOMIC DNA]</scope>
    <source>
        <strain evidence="6 7">CBS 291.85</strain>
    </source>
</reference>
<dbReference type="SUPFAM" id="SSF57850">
    <property type="entry name" value="RING/U-box"/>
    <property type="match status" value="1"/>
</dbReference>
<dbReference type="OrthoDB" id="2623028at2759"/>
<dbReference type="Proteomes" id="UP000559256">
    <property type="component" value="Unassembled WGS sequence"/>
</dbReference>
<evidence type="ECO:0000256" key="4">
    <source>
        <dbReference type="PROSITE-ProRule" id="PRU00175"/>
    </source>
</evidence>
<dbReference type="EMBL" id="JAACJM010000098">
    <property type="protein sequence ID" value="KAF5346953.1"/>
    <property type="molecule type" value="Genomic_DNA"/>
</dbReference>
<accession>A0A8H5CSS5</accession>
<keyword evidence="7" id="KW-1185">Reference proteome</keyword>
<protein>
    <recommendedName>
        <fullName evidence="5">RING-type domain-containing protein</fullName>
    </recommendedName>
</protein>
<evidence type="ECO:0000259" key="5">
    <source>
        <dbReference type="PROSITE" id="PS50089"/>
    </source>
</evidence>
<keyword evidence="2 4" id="KW-0863">Zinc-finger</keyword>
<feature type="domain" description="RING-type" evidence="5">
    <location>
        <begin position="116"/>
        <end position="188"/>
    </location>
</feature>
<evidence type="ECO:0000313" key="7">
    <source>
        <dbReference type="Proteomes" id="UP000559256"/>
    </source>
</evidence>
<dbReference type="Gene3D" id="3.30.40.10">
    <property type="entry name" value="Zinc/RING finger domain, C3HC4 (zinc finger)"/>
    <property type="match status" value="1"/>
</dbReference>
<evidence type="ECO:0000256" key="3">
    <source>
        <dbReference type="ARBA" id="ARBA00022833"/>
    </source>
</evidence>
<dbReference type="AlphaFoldDB" id="A0A8H5CSS5"/>
<dbReference type="InterPro" id="IPR027370">
    <property type="entry name" value="Znf-RING_euk"/>
</dbReference>
<comment type="caution">
    <text evidence="6">The sequence shown here is derived from an EMBL/GenBank/DDBJ whole genome shotgun (WGS) entry which is preliminary data.</text>
</comment>
<dbReference type="InterPro" id="IPR013083">
    <property type="entry name" value="Znf_RING/FYVE/PHD"/>
</dbReference>
<organism evidence="6 7">
    <name type="scientific">Tetrapyrgos nigripes</name>
    <dbReference type="NCBI Taxonomy" id="182062"/>
    <lineage>
        <taxon>Eukaryota</taxon>
        <taxon>Fungi</taxon>
        <taxon>Dikarya</taxon>
        <taxon>Basidiomycota</taxon>
        <taxon>Agaricomycotina</taxon>
        <taxon>Agaricomycetes</taxon>
        <taxon>Agaricomycetidae</taxon>
        <taxon>Agaricales</taxon>
        <taxon>Marasmiineae</taxon>
        <taxon>Marasmiaceae</taxon>
        <taxon>Tetrapyrgos</taxon>
    </lineage>
</organism>
<evidence type="ECO:0000256" key="2">
    <source>
        <dbReference type="ARBA" id="ARBA00022771"/>
    </source>
</evidence>
<dbReference type="SMART" id="SM00184">
    <property type="entry name" value="RING"/>
    <property type="match status" value="1"/>
</dbReference>
<evidence type="ECO:0000313" key="6">
    <source>
        <dbReference type="EMBL" id="KAF5346953.1"/>
    </source>
</evidence>
<dbReference type="PROSITE" id="PS50089">
    <property type="entry name" value="ZF_RING_2"/>
    <property type="match status" value="1"/>
</dbReference>
<proteinExistence type="predicted"/>
<dbReference type="GO" id="GO:0008270">
    <property type="term" value="F:zinc ion binding"/>
    <property type="evidence" value="ECO:0007669"/>
    <property type="project" value="UniProtKB-KW"/>
</dbReference>
<sequence length="245" mass="27110">MPLPSGSGGQGLAGGGDAGHGHGLELLFPELKGFEIAIDGNGDGDGDEFEDVVMEMIVCRKGDGKGQDKLPVVRYLPCISAFRPSELNGPAPPEWLAMFVHSDVPSVCIEDHNACCNICLEDFEDPPLALELQVDGVDCVDPMAEDDGTQASPRPLRQLICGHVFHEDCLPIFQNDDYDEAFECPACRAEVWTPLPDPEQFSFFPIEVDPRYFGRDSVFSDQRQTYDDYYDTLPSWGRIHQKLLE</sequence>
<gene>
    <name evidence="6" type="ORF">D9758_010108</name>
</gene>
<evidence type="ECO:0000256" key="1">
    <source>
        <dbReference type="ARBA" id="ARBA00022723"/>
    </source>
</evidence>
<dbReference type="InterPro" id="IPR001841">
    <property type="entry name" value="Znf_RING"/>
</dbReference>